<protein>
    <submittedName>
        <fullName evidence="2">AbgT family transporter</fullName>
    </submittedName>
</protein>
<feature type="transmembrane region" description="Helical" evidence="1">
    <location>
        <begin position="491"/>
        <end position="511"/>
    </location>
</feature>
<dbReference type="PANTHER" id="PTHR30282:SF0">
    <property type="entry name" value="P-AMINOBENZOYL-GLUTAMATE TRANSPORT PROTEIN"/>
    <property type="match status" value="1"/>
</dbReference>
<feature type="transmembrane region" description="Helical" evidence="1">
    <location>
        <begin position="355"/>
        <end position="374"/>
    </location>
</feature>
<dbReference type="Proteomes" id="UP001078443">
    <property type="component" value="Unassembled WGS sequence"/>
</dbReference>
<evidence type="ECO:0000313" key="2">
    <source>
        <dbReference type="EMBL" id="MCY6483134.1"/>
    </source>
</evidence>
<name>A0ABT4CVX1_9CLOT</name>
<dbReference type="RefSeq" id="WP_268039393.1">
    <property type="nucleotide sequence ID" value="NZ_JAPQER010000001.1"/>
</dbReference>
<keyword evidence="1" id="KW-1133">Transmembrane helix</keyword>
<feature type="transmembrane region" description="Helical" evidence="1">
    <location>
        <begin position="421"/>
        <end position="439"/>
    </location>
</feature>
<dbReference type="PANTHER" id="PTHR30282">
    <property type="entry name" value="P-AMINOBENZOYL GLUTAMATE TRANSPORTER"/>
    <property type="match status" value="1"/>
</dbReference>
<comment type="caution">
    <text evidence="2">The sequence shown here is derived from an EMBL/GenBank/DDBJ whole genome shotgun (WGS) entry which is preliminary data.</text>
</comment>
<gene>
    <name evidence="2" type="ORF">OW763_02035</name>
</gene>
<keyword evidence="1" id="KW-0812">Transmembrane</keyword>
<feature type="transmembrane region" description="Helical" evidence="1">
    <location>
        <begin position="394"/>
        <end position="414"/>
    </location>
</feature>
<dbReference type="InterPro" id="IPR004697">
    <property type="entry name" value="AbgT"/>
</dbReference>
<feature type="transmembrane region" description="Helical" evidence="1">
    <location>
        <begin position="312"/>
        <end position="332"/>
    </location>
</feature>
<feature type="transmembrane region" description="Helical" evidence="1">
    <location>
        <begin position="96"/>
        <end position="113"/>
    </location>
</feature>
<organism evidence="2 3">
    <name type="scientific">Clostridium aestuarii</name>
    <dbReference type="NCBI Taxonomy" id="338193"/>
    <lineage>
        <taxon>Bacteria</taxon>
        <taxon>Bacillati</taxon>
        <taxon>Bacillota</taxon>
        <taxon>Clostridia</taxon>
        <taxon>Eubacteriales</taxon>
        <taxon>Clostridiaceae</taxon>
        <taxon>Clostridium</taxon>
    </lineage>
</organism>
<feature type="transmembrane region" description="Helical" evidence="1">
    <location>
        <begin position="41"/>
        <end position="63"/>
    </location>
</feature>
<dbReference type="Pfam" id="PF03806">
    <property type="entry name" value="ABG_transport"/>
    <property type="match status" value="1"/>
</dbReference>
<feature type="transmembrane region" description="Helical" evidence="1">
    <location>
        <begin position="451"/>
        <end position="470"/>
    </location>
</feature>
<feature type="transmembrane region" description="Helical" evidence="1">
    <location>
        <begin position="163"/>
        <end position="184"/>
    </location>
</feature>
<feature type="transmembrane region" description="Helical" evidence="1">
    <location>
        <begin position="223"/>
        <end position="241"/>
    </location>
</feature>
<proteinExistence type="predicted"/>
<sequence>MSGAPKTEKQFSQVKPKNSRFERFLNRVEIIGNKMADPVTLFFYLCIIVLILSWICASAKVAVVHPLTKETVPAVSLLTKANLQKILMNLVNNFEGFPPLGLVLVIMIGVGVAEKSGMMQAAMEHTIAKAPKRMITAIIILAGILANGAGDAGFIVLPPLAAIVFLGIGRHPLVGMFAAFAGVSGGFAANFIVNMSDVLAASFTIPAAQMMDANYRGTPAMNYYFIIVSTIFLLIAGVYVTEKIVAPRLGEYTGVVEQEERKELSPQEVKALKYAGLSLVILIIVIIGLSIGKEAFLKDSKTYSLLAYKSPLMQGIVPILTVVFLIPGYIYGKMTGSIKSDKDAIGMMGKSMSDMGPYIVLAFMAAQFLAFFKWSNLGVIMSVKGAEFLKNIGATGPVLIIGFIILAGVINLFVGSASAKWAIMAPIFVPMFLILGYDPALTQAAYRIGDSITNCISPLFPYFPILVAFAKKYDKKAGLGTMISNMLPYSIVFFVCWAILLVIFIVFNIPLGPGGGIYYTIN</sequence>
<accession>A0ABT4CVX1</accession>
<dbReference type="EMBL" id="JAPQER010000001">
    <property type="protein sequence ID" value="MCY6483134.1"/>
    <property type="molecule type" value="Genomic_DNA"/>
</dbReference>
<feature type="transmembrane region" description="Helical" evidence="1">
    <location>
        <begin position="271"/>
        <end position="292"/>
    </location>
</feature>
<keyword evidence="3" id="KW-1185">Reference proteome</keyword>
<reference evidence="2" key="1">
    <citation type="submission" date="2022-12" db="EMBL/GenBank/DDBJ databases">
        <authorList>
            <person name="Wang J."/>
        </authorList>
    </citation>
    <scope>NUCLEOTIDE SEQUENCE</scope>
    <source>
        <strain evidence="2">HY-45-18</strain>
    </source>
</reference>
<evidence type="ECO:0000313" key="3">
    <source>
        <dbReference type="Proteomes" id="UP001078443"/>
    </source>
</evidence>
<evidence type="ECO:0000256" key="1">
    <source>
        <dbReference type="SAM" id="Phobius"/>
    </source>
</evidence>
<feature type="transmembrane region" description="Helical" evidence="1">
    <location>
        <begin position="134"/>
        <end position="157"/>
    </location>
</feature>
<keyword evidence="1" id="KW-0472">Membrane</keyword>